<gene>
    <name evidence="4" type="ORF">SU32_10500</name>
</gene>
<keyword evidence="1 2" id="KW-0807">Transducer</keyword>
<evidence type="ECO:0000256" key="1">
    <source>
        <dbReference type="ARBA" id="ARBA00023224"/>
    </source>
</evidence>
<dbReference type="AlphaFoldDB" id="A0A0M9GML7"/>
<dbReference type="RefSeq" id="WP_053999319.1">
    <property type="nucleotide sequence ID" value="NZ_JXMU01000014.1"/>
</dbReference>
<accession>A0A0M9GML7</accession>
<evidence type="ECO:0000259" key="3">
    <source>
        <dbReference type="PROSITE" id="PS50111"/>
    </source>
</evidence>
<dbReference type="InterPro" id="IPR004089">
    <property type="entry name" value="MCPsignal_dom"/>
</dbReference>
<evidence type="ECO:0000313" key="5">
    <source>
        <dbReference type="Proteomes" id="UP000038011"/>
    </source>
</evidence>
<dbReference type="OrthoDB" id="2489132at2"/>
<dbReference type="Pfam" id="PF00015">
    <property type="entry name" value="MCPsignal"/>
    <property type="match status" value="1"/>
</dbReference>
<reference evidence="4 5" key="1">
    <citation type="submission" date="2015-01" db="EMBL/GenBank/DDBJ databases">
        <title>Ahrensia donghaiensis sp. nov., a novel dimethylsulphoniopropionate-cleavage bacterium isolated from seawater and emended descriptions of the genus Ahrensia and Ahrensia kielensis.</title>
        <authorList>
            <person name="Liu J."/>
        </authorList>
    </citation>
    <scope>NUCLEOTIDE SEQUENCE [LARGE SCALE GENOMIC DNA]</scope>
    <source>
        <strain evidence="4 5">LZD062</strain>
    </source>
</reference>
<keyword evidence="5" id="KW-1185">Reference proteome</keyword>
<proteinExistence type="predicted"/>
<protein>
    <submittedName>
        <fullName evidence="4">Chemotaxis protein</fullName>
    </submittedName>
</protein>
<dbReference type="Gene3D" id="1.10.287.950">
    <property type="entry name" value="Methyl-accepting chemotaxis protein"/>
    <property type="match status" value="1"/>
</dbReference>
<dbReference type="SMART" id="SM00283">
    <property type="entry name" value="MA"/>
    <property type="match status" value="1"/>
</dbReference>
<dbReference type="PANTHER" id="PTHR32089:SF112">
    <property type="entry name" value="LYSOZYME-LIKE PROTEIN-RELATED"/>
    <property type="match status" value="1"/>
</dbReference>
<comment type="caution">
    <text evidence="4">The sequence shown here is derived from an EMBL/GenBank/DDBJ whole genome shotgun (WGS) entry which is preliminary data.</text>
</comment>
<dbReference type="GO" id="GO:0016020">
    <property type="term" value="C:membrane"/>
    <property type="evidence" value="ECO:0007669"/>
    <property type="project" value="InterPro"/>
</dbReference>
<dbReference type="GO" id="GO:0007165">
    <property type="term" value="P:signal transduction"/>
    <property type="evidence" value="ECO:0007669"/>
    <property type="project" value="UniProtKB-KW"/>
</dbReference>
<evidence type="ECO:0000256" key="2">
    <source>
        <dbReference type="PROSITE-ProRule" id="PRU00284"/>
    </source>
</evidence>
<dbReference type="STRING" id="1514904.SU32_10500"/>
<organism evidence="4 5">
    <name type="scientific">Ahrensia marina</name>
    <dbReference type="NCBI Taxonomy" id="1514904"/>
    <lineage>
        <taxon>Bacteria</taxon>
        <taxon>Pseudomonadati</taxon>
        <taxon>Pseudomonadota</taxon>
        <taxon>Alphaproteobacteria</taxon>
        <taxon>Hyphomicrobiales</taxon>
        <taxon>Ahrensiaceae</taxon>
        <taxon>Ahrensia</taxon>
    </lineage>
</organism>
<evidence type="ECO:0000313" key="4">
    <source>
        <dbReference type="EMBL" id="KPB01059.1"/>
    </source>
</evidence>
<feature type="domain" description="Methyl-accepting transducer" evidence="3">
    <location>
        <begin position="47"/>
        <end position="290"/>
    </location>
</feature>
<dbReference type="EMBL" id="JXMU01000014">
    <property type="protein sequence ID" value="KPB01059.1"/>
    <property type="molecule type" value="Genomic_DNA"/>
</dbReference>
<dbReference type="PROSITE" id="PS50111">
    <property type="entry name" value="CHEMOTAXIS_TRANSDUC_2"/>
    <property type="match status" value="1"/>
</dbReference>
<dbReference type="SUPFAM" id="SSF58104">
    <property type="entry name" value="Methyl-accepting chemotaxis protein (MCP) signaling domain"/>
    <property type="match status" value="1"/>
</dbReference>
<sequence length="501" mass="53864">MIEPMLKDEEADACLAPDVALSTENLNAAGNLNTDGMADVIAHVGGQISTLAVNIADTSGTVGDVAGAMAKQSDAFAEVYSSAEEIAVANVQLTDVLSQATNIADGVQQGLKSTTASVEDIFTAASSDITAMAKSADTVNSEFAGVKEKLSEVYDYSESIQKIASETQMLAINAGIIATRAGEAGKGFSIIAGSVRELAVQTSEVSKNITARLNALEATVTELLKHGEMSSKLAAEAVVRSEKIDEEFGRFREFGDQVDTLTASIGQIVGPVKRNSELCGQIIETMGTLNNEVKVNTSALSDTSNKFDTLVSFTEEMILLIEQSGVETEDSHIIRHCVDAANRTAAIFEQALTDGKIGMSALFDENYQPIAGSDPQQVLTQFTEFTDRVMPDIQEAFLELDKRIVFCAAIDRNGYLPTHNHIYSKPQSRDPIWNAANCRNRRIFNDRTGLAAGRNTKPFLMQTYRRDMGGGVFSLMKDLSAPIFVRGKHWGGFRVGCKIAG</sequence>
<dbReference type="Proteomes" id="UP000038011">
    <property type="component" value="Unassembled WGS sequence"/>
</dbReference>
<dbReference type="PATRIC" id="fig|1514904.3.peg.932"/>
<dbReference type="PANTHER" id="PTHR32089">
    <property type="entry name" value="METHYL-ACCEPTING CHEMOTAXIS PROTEIN MCPB"/>
    <property type="match status" value="1"/>
</dbReference>
<name>A0A0M9GML7_9HYPH</name>